<evidence type="ECO:0000313" key="3">
    <source>
        <dbReference type="Proteomes" id="UP000765509"/>
    </source>
</evidence>
<name>A0A9Q3HEJ3_9BASI</name>
<comment type="caution">
    <text evidence="2">The sequence shown here is derived from an EMBL/GenBank/DDBJ whole genome shotgun (WGS) entry which is preliminary data.</text>
</comment>
<dbReference type="EMBL" id="AVOT02015405">
    <property type="protein sequence ID" value="MBW0499704.1"/>
    <property type="molecule type" value="Genomic_DNA"/>
</dbReference>
<dbReference type="Proteomes" id="UP000765509">
    <property type="component" value="Unassembled WGS sequence"/>
</dbReference>
<accession>A0A9Q3HEJ3</accession>
<feature type="region of interest" description="Disordered" evidence="1">
    <location>
        <begin position="38"/>
        <end position="104"/>
    </location>
</feature>
<reference evidence="2" key="1">
    <citation type="submission" date="2021-03" db="EMBL/GenBank/DDBJ databases">
        <title>Draft genome sequence of rust myrtle Austropuccinia psidii MF-1, a brazilian biotype.</title>
        <authorList>
            <person name="Quecine M.C."/>
            <person name="Pachon D.M.R."/>
            <person name="Bonatelli M.L."/>
            <person name="Correr F.H."/>
            <person name="Franceschini L.M."/>
            <person name="Leite T.F."/>
            <person name="Margarido G.R.A."/>
            <person name="Almeida C.A."/>
            <person name="Ferrarezi J.A."/>
            <person name="Labate C.A."/>
        </authorList>
    </citation>
    <scope>NUCLEOTIDE SEQUENCE</scope>
    <source>
        <strain evidence="2">MF-1</strain>
    </source>
</reference>
<keyword evidence="3" id="KW-1185">Reference proteome</keyword>
<organism evidence="2 3">
    <name type="scientific">Austropuccinia psidii MF-1</name>
    <dbReference type="NCBI Taxonomy" id="1389203"/>
    <lineage>
        <taxon>Eukaryota</taxon>
        <taxon>Fungi</taxon>
        <taxon>Dikarya</taxon>
        <taxon>Basidiomycota</taxon>
        <taxon>Pucciniomycotina</taxon>
        <taxon>Pucciniomycetes</taxon>
        <taxon>Pucciniales</taxon>
        <taxon>Sphaerophragmiaceae</taxon>
        <taxon>Austropuccinia</taxon>
    </lineage>
</organism>
<gene>
    <name evidence="2" type="ORF">O181_039419</name>
</gene>
<sequence>MDNKMFNLALHWEEFEAGFQKIFLKEIPLKRSYYNHQRMESQQVVQTPGEKRSQDKRESSHYPSHIKTETDRAYSDSFRITRSKPARLPGGFTPFKIQKISDQE</sequence>
<dbReference type="AlphaFoldDB" id="A0A9Q3HEJ3"/>
<evidence type="ECO:0000313" key="2">
    <source>
        <dbReference type="EMBL" id="MBW0499704.1"/>
    </source>
</evidence>
<proteinExistence type="predicted"/>
<feature type="compositionally biased region" description="Basic and acidic residues" evidence="1">
    <location>
        <begin position="49"/>
        <end position="74"/>
    </location>
</feature>
<evidence type="ECO:0000256" key="1">
    <source>
        <dbReference type="SAM" id="MobiDB-lite"/>
    </source>
</evidence>
<protein>
    <submittedName>
        <fullName evidence="2">Uncharacterized protein</fullName>
    </submittedName>
</protein>